<dbReference type="Gene3D" id="3.30.420.10">
    <property type="entry name" value="Ribonuclease H-like superfamily/Ribonuclease H"/>
    <property type="match status" value="1"/>
</dbReference>
<dbReference type="InterPro" id="IPR047021">
    <property type="entry name" value="REXO1/3/4-like"/>
</dbReference>
<comment type="function">
    <text evidence="5">Exoribonuclease involved in ribosome biosynthesis. Involved in the processing of ITS1, the internal transcribed spacer localized between the 18S and 5.8S rRNAs.</text>
</comment>
<dbReference type="GO" id="GO:0005634">
    <property type="term" value="C:nucleus"/>
    <property type="evidence" value="ECO:0007669"/>
    <property type="project" value="TreeGrafter"/>
</dbReference>
<dbReference type="Proteomes" id="UP000240883">
    <property type="component" value="Unassembled WGS sequence"/>
</dbReference>
<evidence type="ECO:0000313" key="7">
    <source>
        <dbReference type="EMBL" id="PSN74940.1"/>
    </source>
</evidence>
<proteinExistence type="predicted"/>
<keyword evidence="8" id="KW-1185">Reference proteome</keyword>
<dbReference type="GO" id="GO:0003676">
    <property type="term" value="F:nucleic acid binding"/>
    <property type="evidence" value="ECO:0007669"/>
    <property type="project" value="InterPro"/>
</dbReference>
<reference evidence="7 8" key="1">
    <citation type="journal article" date="2018" name="Front. Microbiol.">
        <title>Genome-Wide Analysis of Corynespora cassiicola Leaf Fall Disease Putative Effectors.</title>
        <authorList>
            <person name="Lopez D."/>
            <person name="Ribeiro S."/>
            <person name="Label P."/>
            <person name="Fumanal B."/>
            <person name="Venisse J.S."/>
            <person name="Kohler A."/>
            <person name="de Oliveira R.R."/>
            <person name="Labutti K."/>
            <person name="Lipzen A."/>
            <person name="Lail K."/>
            <person name="Bauer D."/>
            <person name="Ohm R.A."/>
            <person name="Barry K.W."/>
            <person name="Spatafora J."/>
            <person name="Grigoriev I.V."/>
            <person name="Martin F.M."/>
            <person name="Pujade-Renaud V."/>
        </authorList>
    </citation>
    <scope>NUCLEOTIDE SEQUENCE [LARGE SCALE GENOMIC DNA]</scope>
    <source>
        <strain evidence="7 8">Philippines</strain>
    </source>
</reference>
<evidence type="ECO:0000256" key="3">
    <source>
        <dbReference type="ARBA" id="ARBA00022801"/>
    </source>
</evidence>
<dbReference type="GO" id="GO:0004527">
    <property type="term" value="F:exonuclease activity"/>
    <property type="evidence" value="ECO:0007669"/>
    <property type="project" value="UniProtKB-KW"/>
</dbReference>
<dbReference type="SMART" id="SM00479">
    <property type="entry name" value="EXOIII"/>
    <property type="match status" value="1"/>
</dbReference>
<dbReference type="EMBL" id="KZ678128">
    <property type="protein sequence ID" value="PSN74940.1"/>
    <property type="molecule type" value="Genomic_DNA"/>
</dbReference>
<evidence type="ECO:0000313" key="8">
    <source>
        <dbReference type="Proteomes" id="UP000240883"/>
    </source>
</evidence>
<evidence type="ECO:0000259" key="6">
    <source>
        <dbReference type="SMART" id="SM00479"/>
    </source>
</evidence>
<accession>A0A2T2PBB8</accession>
<dbReference type="PANTHER" id="PTHR12801">
    <property type="entry name" value="RNA EXONUCLEASE REXO1 / RECO3 FAMILY MEMBER-RELATED"/>
    <property type="match status" value="1"/>
</dbReference>
<dbReference type="SUPFAM" id="SSF53098">
    <property type="entry name" value="Ribonuclease H-like"/>
    <property type="match status" value="1"/>
</dbReference>
<keyword evidence="2" id="KW-0540">Nuclease</keyword>
<name>A0A2T2PBB8_CORCC</name>
<feature type="domain" description="Exonuclease" evidence="6">
    <location>
        <begin position="136"/>
        <end position="337"/>
    </location>
</feature>
<gene>
    <name evidence="7" type="ORF">BS50DRAFT_615717</name>
</gene>
<dbReference type="STRING" id="1448308.A0A2T2PBB8"/>
<dbReference type="InterPro" id="IPR013520">
    <property type="entry name" value="Ribonucl_H"/>
</dbReference>
<keyword evidence="1" id="KW-0698">rRNA processing</keyword>
<dbReference type="InterPro" id="IPR036397">
    <property type="entry name" value="RNaseH_sf"/>
</dbReference>
<dbReference type="OrthoDB" id="16516at2759"/>
<evidence type="ECO:0000256" key="5">
    <source>
        <dbReference type="ARBA" id="ARBA00025599"/>
    </source>
</evidence>
<evidence type="ECO:0000256" key="2">
    <source>
        <dbReference type="ARBA" id="ARBA00022722"/>
    </source>
</evidence>
<protein>
    <recommendedName>
        <fullName evidence="6">Exonuclease domain-containing protein</fullName>
    </recommendedName>
</protein>
<dbReference type="InterPro" id="IPR012337">
    <property type="entry name" value="RNaseH-like_sf"/>
</dbReference>
<sequence>MDPDPNHLRQLEYLTELQKLVLPKGRLPRHGYVTQPLTDQELASKRQCIVCGKSVSKNSNKSDGDPTMPIRKMKCRYHLEGFFNRTWQCCGKGLKAMPCCADFEHTPRRYEDGELGRLHQFHRTPFWAPSFSSLRDAVALDCEMGTSIYGTSEVLRVTLIDYFTGQVLINNLVDPGVPIANYNSRFSGVNERLVEEATREGTCIFGCENARFAIWNFVGPQTIVVGQSVDNDLRALRWIHDRVIDSFVLFSLRRRNELDQEDVRKLNVLYQGCQDQVANGLVEARKQRGRLGGLSLKALAKLHLERDIQMSDNGHDSLEDALAARDLIHLNMSSPALVANLQILLATT</sequence>
<organism evidence="7 8">
    <name type="scientific">Corynespora cassiicola Philippines</name>
    <dbReference type="NCBI Taxonomy" id="1448308"/>
    <lineage>
        <taxon>Eukaryota</taxon>
        <taxon>Fungi</taxon>
        <taxon>Dikarya</taxon>
        <taxon>Ascomycota</taxon>
        <taxon>Pezizomycotina</taxon>
        <taxon>Dothideomycetes</taxon>
        <taxon>Pleosporomycetidae</taxon>
        <taxon>Pleosporales</taxon>
        <taxon>Corynesporascaceae</taxon>
        <taxon>Corynespora</taxon>
    </lineage>
</organism>
<evidence type="ECO:0000256" key="4">
    <source>
        <dbReference type="ARBA" id="ARBA00022839"/>
    </source>
</evidence>
<dbReference type="GO" id="GO:0000027">
    <property type="term" value="P:ribosomal large subunit assembly"/>
    <property type="evidence" value="ECO:0007669"/>
    <property type="project" value="TreeGrafter"/>
</dbReference>
<keyword evidence="4" id="KW-0269">Exonuclease</keyword>
<evidence type="ECO:0000256" key="1">
    <source>
        <dbReference type="ARBA" id="ARBA00022552"/>
    </source>
</evidence>
<keyword evidence="3" id="KW-0378">Hydrolase</keyword>
<dbReference type="GO" id="GO:0006364">
    <property type="term" value="P:rRNA processing"/>
    <property type="evidence" value="ECO:0007669"/>
    <property type="project" value="UniProtKB-KW"/>
</dbReference>
<dbReference type="PANTHER" id="PTHR12801:SF45">
    <property type="entry name" value="RNA EXONUCLEASE 4"/>
    <property type="match status" value="1"/>
</dbReference>
<dbReference type="AlphaFoldDB" id="A0A2T2PBB8"/>
<dbReference type="CDD" id="cd06137">
    <property type="entry name" value="DEDDh_RNase"/>
    <property type="match status" value="1"/>
</dbReference>